<reference evidence="3" key="1">
    <citation type="journal article" date="2019" name="Int. J. Syst. Evol. Microbiol.">
        <title>The Global Catalogue of Microorganisms (GCM) 10K type strain sequencing project: providing services to taxonomists for standard genome sequencing and annotation.</title>
        <authorList>
            <consortium name="The Broad Institute Genomics Platform"/>
            <consortium name="The Broad Institute Genome Sequencing Center for Infectious Disease"/>
            <person name="Wu L."/>
            <person name="Ma J."/>
        </authorList>
    </citation>
    <scope>NUCLEOTIDE SEQUENCE [LARGE SCALE GENOMIC DNA]</scope>
    <source>
        <strain evidence="3">CCM 8924</strain>
    </source>
</reference>
<feature type="transmembrane region" description="Helical" evidence="1">
    <location>
        <begin position="188"/>
        <end position="207"/>
    </location>
</feature>
<feature type="transmembrane region" description="Helical" evidence="1">
    <location>
        <begin position="279"/>
        <end position="299"/>
    </location>
</feature>
<feature type="transmembrane region" description="Helical" evidence="1">
    <location>
        <begin position="219"/>
        <end position="238"/>
    </location>
</feature>
<keyword evidence="1" id="KW-0812">Transmembrane</keyword>
<feature type="transmembrane region" description="Helical" evidence="1">
    <location>
        <begin position="563"/>
        <end position="582"/>
    </location>
</feature>
<keyword evidence="1" id="KW-1133">Transmembrane helix</keyword>
<dbReference type="EMBL" id="JBHSSG010000013">
    <property type="protein sequence ID" value="MFC6179005.1"/>
    <property type="molecule type" value="Genomic_DNA"/>
</dbReference>
<feature type="transmembrane region" description="Helical" evidence="1">
    <location>
        <begin position="7"/>
        <end position="24"/>
    </location>
</feature>
<proteinExistence type="predicted"/>
<dbReference type="RefSeq" id="WP_137600438.1">
    <property type="nucleotide sequence ID" value="NZ_BJDT01000001.1"/>
</dbReference>
<feature type="transmembrane region" description="Helical" evidence="1">
    <location>
        <begin position="149"/>
        <end position="168"/>
    </location>
</feature>
<feature type="transmembrane region" description="Helical" evidence="1">
    <location>
        <begin position="124"/>
        <end position="142"/>
    </location>
</feature>
<name>A0ABW1RU33_9LACO</name>
<evidence type="ECO:0000313" key="2">
    <source>
        <dbReference type="EMBL" id="MFC6179005.1"/>
    </source>
</evidence>
<evidence type="ECO:0000313" key="3">
    <source>
        <dbReference type="Proteomes" id="UP001596158"/>
    </source>
</evidence>
<accession>A0ABW1RU33</accession>
<sequence>MKKHVQPIIILLVIAIFVTSPIILNKTPILGVDGYFHYGRLYESAMQIKHLNFSMLNLYSFQQSGRIVNALYSPFLTYLLSIILLIAGSWLKFQVIINILVLLLAGLTTYYVSLKLGFNKTISIGLGIIYLSSNAIASFLIVSGWRSIGLALLPLIILPMMDMLQDNIKLKNALFLALAVSLQVQGHLLSASFAIPVLIAPFIIGFIKTQHKGDMLKYLVTAVIVAIILCLNSILPYLQISNHNTLVPPTRIDVTTNIFNPFNALSTNGIPLLGNHISIVENILAVLAILSLTMLILFWKQLHTLTKILNLSGLTYFVLGSNLMPWSSIQTHLPQIMHFLQFSFRLTLVGEIFILLGTTLAIKELITTTFNANTTMPFIVTVLAILSVISITVSVSNNVITNTRDTTTIAQSAAINQKDLRLHPIDGHPVNTVVDLMPTWHNKDLSQFINTVDRTTPDYLPINKIDENLDYYNLYTAHVSEKHNLFKKSVSPHGVLHIFWTQSRRHDIELPAFVYQNTLVHLNHRLLKNTTITKTAIGTIKLHGMKGHNELTLQYESSTLSKLFIVLSDVSWLLLVIFLLFAKKMDQKNYR</sequence>
<feature type="transmembrane region" description="Helical" evidence="1">
    <location>
        <begin position="374"/>
        <end position="395"/>
    </location>
</feature>
<dbReference type="Proteomes" id="UP001596158">
    <property type="component" value="Unassembled WGS sequence"/>
</dbReference>
<keyword evidence="3" id="KW-1185">Reference proteome</keyword>
<evidence type="ECO:0008006" key="4">
    <source>
        <dbReference type="Google" id="ProtNLM"/>
    </source>
</evidence>
<feature type="transmembrane region" description="Helical" evidence="1">
    <location>
        <begin position="95"/>
        <end position="112"/>
    </location>
</feature>
<protein>
    <recommendedName>
        <fullName evidence="4">Cell division protein</fullName>
    </recommendedName>
</protein>
<evidence type="ECO:0000256" key="1">
    <source>
        <dbReference type="SAM" id="Phobius"/>
    </source>
</evidence>
<comment type="caution">
    <text evidence="2">The sequence shown here is derived from an EMBL/GenBank/DDBJ whole genome shotgun (WGS) entry which is preliminary data.</text>
</comment>
<feature type="transmembrane region" description="Helical" evidence="1">
    <location>
        <begin position="67"/>
        <end position="88"/>
    </location>
</feature>
<feature type="transmembrane region" description="Helical" evidence="1">
    <location>
        <begin position="339"/>
        <end position="362"/>
    </location>
</feature>
<keyword evidence="1" id="KW-0472">Membrane</keyword>
<gene>
    <name evidence="2" type="ORF">ACFQGR_06360</name>
</gene>
<organism evidence="2 3">
    <name type="scientific">Weissella sagaensis</name>
    <dbReference type="NCBI Taxonomy" id="2559928"/>
    <lineage>
        <taxon>Bacteria</taxon>
        <taxon>Bacillati</taxon>
        <taxon>Bacillota</taxon>
        <taxon>Bacilli</taxon>
        <taxon>Lactobacillales</taxon>
        <taxon>Lactobacillaceae</taxon>
        <taxon>Weissella</taxon>
    </lineage>
</organism>